<dbReference type="GO" id="GO:0043565">
    <property type="term" value="F:sequence-specific DNA binding"/>
    <property type="evidence" value="ECO:0007669"/>
    <property type="project" value="InterPro"/>
</dbReference>
<dbReference type="PROSITE" id="PS01124">
    <property type="entry name" value="HTH_ARAC_FAMILY_2"/>
    <property type="match status" value="1"/>
</dbReference>
<dbReference type="SMART" id="SM00342">
    <property type="entry name" value="HTH_ARAC"/>
    <property type="match status" value="1"/>
</dbReference>
<dbReference type="RefSeq" id="WP_115171758.1">
    <property type="nucleotide sequence ID" value="NZ_UGYW01000002.1"/>
</dbReference>
<evidence type="ECO:0000256" key="2">
    <source>
        <dbReference type="ARBA" id="ARBA00023125"/>
    </source>
</evidence>
<sequence>MKPQLLTLGTPSAASFSIRNDVKPQQHNNWHYHEELELIHIAKGSGTQFVGDSINNFENDNMVLLGTNLPHYWLFDEQYLQDNADIRVAHFRENFLGEVFFNLPENRKLKELFSKAKQGLLIYGDTRDILRQLLEKLISATGASRIIILLEALNVLATSDEYERLTRSTYEFQNHLGDHDRLNAIIQYATQHYRNKISLAELAQIIGMTENSFCRFFKSKTGKTPIEFITELRIGHASRLLLEQEMPVKQICFESGFQNFVSFHKAFRKIKETTPLMYQKSLKK</sequence>
<feature type="domain" description="HTH araC/xylS-type" evidence="4">
    <location>
        <begin position="183"/>
        <end position="281"/>
    </location>
</feature>
<evidence type="ECO:0000313" key="5">
    <source>
        <dbReference type="EMBL" id="SUJ29271.1"/>
    </source>
</evidence>
<accession>A0A380CUI5</accession>
<dbReference type="InterPro" id="IPR011051">
    <property type="entry name" value="RmlC_Cupin_sf"/>
</dbReference>
<keyword evidence="3" id="KW-0804">Transcription</keyword>
<dbReference type="SUPFAM" id="SSF51182">
    <property type="entry name" value="RmlC-like cupins"/>
    <property type="match status" value="1"/>
</dbReference>
<dbReference type="EMBL" id="UGYW01000002">
    <property type="protein sequence ID" value="SUJ29271.1"/>
    <property type="molecule type" value="Genomic_DNA"/>
</dbReference>
<dbReference type="Gene3D" id="2.60.120.10">
    <property type="entry name" value="Jelly Rolls"/>
    <property type="match status" value="1"/>
</dbReference>
<name>A0A380CUI5_SPHSI</name>
<keyword evidence="2" id="KW-0238">DNA-binding</keyword>
<dbReference type="InterPro" id="IPR018060">
    <property type="entry name" value="HTH_AraC"/>
</dbReference>
<organism evidence="5 6">
    <name type="scientific">Sphingobacterium spiritivorum</name>
    <name type="common">Flavobacterium spiritivorum</name>
    <dbReference type="NCBI Taxonomy" id="258"/>
    <lineage>
        <taxon>Bacteria</taxon>
        <taxon>Pseudomonadati</taxon>
        <taxon>Bacteroidota</taxon>
        <taxon>Sphingobacteriia</taxon>
        <taxon>Sphingobacteriales</taxon>
        <taxon>Sphingobacteriaceae</taxon>
        <taxon>Sphingobacterium</taxon>
    </lineage>
</organism>
<evidence type="ECO:0000256" key="1">
    <source>
        <dbReference type="ARBA" id="ARBA00023015"/>
    </source>
</evidence>
<dbReference type="Gene3D" id="1.10.10.60">
    <property type="entry name" value="Homeodomain-like"/>
    <property type="match status" value="2"/>
</dbReference>
<dbReference type="InterPro" id="IPR014710">
    <property type="entry name" value="RmlC-like_jellyroll"/>
</dbReference>
<dbReference type="Pfam" id="PF12833">
    <property type="entry name" value="HTH_18"/>
    <property type="match status" value="1"/>
</dbReference>
<reference evidence="5 6" key="1">
    <citation type="submission" date="2018-06" db="EMBL/GenBank/DDBJ databases">
        <authorList>
            <consortium name="Pathogen Informatics"/>
            <person name="Doyle S."/>
        </authorList>
    </citation>
    <scope>NUCLEOTIDE SEQUENCE [LARGE SCALE GENOMIC DNA]</scope>
    <source>
        <strain evidence="5 6">NCTC11388</strain>
    </source>
</reference>
<dbReference type="Proteomes" id="UP000254893">
    <property type="component" value="Unassembled WGS sequence"/>
</dbReference>
<dbReference type="PANTHER" id="PTHR43280">
    <property type="entry name" value="ARAC-FAMILY TRANSCRIPTIONAL REGULATOR"/>
    <property type="match status" value="1"/>
</dbReference>
<gene>
    <name evidence="5" type="primary">btr_11</name>
    <name evidence="5" type="ORF">NCTC11388_04584</name>
</gene>
<evidence type="ECO:0000313" key="6">
    <source>
        <dbReference type="Proteomes" id="UP000254893"/>
    </source>
</evidence>
<dbReference type="PANTHER" id="PTHR43280:SF27">
    <property type="entry name" value="TRANSCRIPTIONAL REGULATOR MTLR"/>
    <property type="match status" value="1"/>
</dbReference>
<dbReference type="GO" id="GO:0003700">
    <property type="term" value="F:DNA-binding transcription factor activity"/>
    <property type="evidence" value="ECO:0007669"/>
    <property type="project" value="InterPro"/>
</dbReference>
<dbReference type="AlphaFoldDB" id="A0A380CUI5"/>
<evidence type="ECO:0000256" key="3">
    <source>
        <dbReference type="ARBA" id="ARBA00023163"/>
    </source>
</evidence>
<dbReference type="SUPFAM" id="SSF46689">
    <property type="entry name" value="Homeodomain-like"/>
    <property type="match status" value="2"/>
</dbReference>
<proteinExistence type="predicted"/>
<protein>
    <submittedName>
        <fullName evidence="5">Bacillibactin transport regulator</fullName>
    </submittedName>
</protein>
<keyword evidence="1" id="KW-0805">Transcription regulation</keyword>
<dbReference type="InterPro" id="IPR009057">
    <property type="entry name" value="Homeodomain-like_sf"/>
</dbReference>
<dbReference type="InterPro" id="IPR018062">
    <property type="entry name" value="HTH_AraC-typ_CS"/>
</dbReference>
<dbReference type="PROSITE" id="PS00041">
    <property type="entry name" value="HTH_ARAC_FAMILY_1"/>
    <property type="match status" value="1"/>
</dbReference>
<evidence type="ECO:0000259" key="4">
    <source>
        <dbReference type="PROSITE" id="PS01124"/>
    </source>
</evidence>